<dbReference type="Pfam" id="PF03372">
    <property type="entry name" value="Exo_endo_phos"/>
    <property type="match status" value="1"/>
</dbReference>
<sequence length="382" mass="45420">MRALVWNCQGAGSPLTVPHLKEENRLLSPSIIFLCETKNRKTYMEKVKRILNFENSFVIEAMNRSGGMALLWKNEANILEVQGTAFTIEVKVEDKEKKECWWLIGIYASCDSQMRRGQWEVLNRRKVGWGDKWIIIGDLNDIISNDEKWGGRRRDYRSFQDFQEFINENQLLDVRFLGKPWTWSNNWYGSGEIKQRLDRGLCTLKWSQCYEDAKCLHIESIASDHSMLLLETEKERKRWKKRFQFDKRWLQHKDIEDVVKKAWSVQCEGTRWFKIKEKIKNCRLALLKWSSSKKGNSLDRIKWCKDQIEEIKASEAENKGPRIQELKEHLKVAYDNEEAYWNQKSRLSWLLEGDKNTQFFHATVKGRRSRNRIQKLKKSSGE</sequence>
<dbReference type="InterPro" id="IPR036691">
    <property type="entry name" value="Endo/exonu/phosph_ase_sf"/>
</dbReference>
<dbReference type="InterPro" id="IPR005135">
    <property type="entry name" value="Endo/exonuclease/phosphatase"/>
</dbReference>
<gene>
    <name evidence="3" type="primary">LOC140005853</name>
</gene>
<keyword evidence="2" id="KW-1185">Reference proteome</keyword>
<dbReference type="PANTHER" id="PTHR33710:SF71">
    <property type="entry name" value="ENDONUCLEASE_EXONUCLEASE_PHOSPHATASE DOMAIN-CONTAINING PROTEIN"/>
    <property type="match status" value="1"/>
</dbReference>
<dbReference type="PANTHER" id="PTHR33710">
    <property type="entry name" value="BNAC02G09200D PROTEIN"/>
    <property type="match status" value="1"/>
</dbReference>
<protein>
    <recommendedName>
        <fullName evidence="1">Endonuclease/exonuclease/phosphatase domain-containing protein</fullName>
    </recommendedName>
</protein>
<dbReference type="Proteomes" id="UP001652660">
    <property type="component" value="Chromosome 1c"/>
</dbReference>
<organism evidence="2 3">
    <name type="scientific">Coffea arabica</name>
    <name type="common">Arabian coffee</name>
    <dbReference type="NCBI Taxonomy" id="13443"/>
    <lineage>
        <taxon>Eukaryota</taxon>
        <taxon>Viridiplantae</taxon>
        <taxon>Streptophyta</taxon>
        <taxon>Embryophyta</taxon>
        <taxon>Tracheophyta</taxon>
        <taxon>Spermatophyta</taxon>
        <taxon>Magnoliopsida</taxon>
        <taxon>eudicotyledons</taxon>
        <taxon>Gunneridae</taxon>
        <taxon>Pentapetalae</taxon>
        <taxon>asterids</taxon>
        <taxon>lamiids</taxon>
        <taxon>Gentianales</taxon>
        <taxon>Rubiaceae</taxon>
        <taxon>Ixoroideae</taxon>
        <taxon>Gardenieae complex</taxon>
        <taxon>Bertiereae - Coffeeae clade</taxon>
        <taxon>Coffeeae</taxon>
        <taxon>Coffea</taxon>
    </lineage>
</organism>
<feature type="domain" description="Endonuclease/exonuclease/phosphatase" evidence="1">
    <location>
        <begin position="5"/>
        <end position="203"/>
    </location>
</feature>
<reference evidence="3" key="2">
    <citation type="submission" date="2025-08" db="UniProtKB">
        <authorList>
            <consortium name="RefSeq"/>
        </authorList>
    </citation>
    <scope>IDENTIFICATION</scope>
    <source>
        <tissue evidence="3">Leaves</tissue>
    </source>
</reference>
<dbReference type="RefSeq" id="XP_071903082.1">
    <property type="nucleotide sequence ID" value="XM_072046981.1"/>
</dbReference>
<dbReference type="SUPFAM" id="SSF56219">
    <property type="entry name" value="DNase I-like"/>
    <property type="match status" value="1"/>
</dbReference>
<evidence type="ECO:0000313" key="3">
    <source>
        <dbReference type="RefSeq" id="XP_071903082.1"/>
    </source>
</evidence>
<name>A0ABM4U725_COFAR</name>
<dbReference type="Gene3D" id="3.60.10.10">
    <property type="entry name" value="Endonuclease/exonuclease/phosphatase"/>
    <property type="match status" value="1"/>
</dbReference>
<evidence type="ECO:0000259" key="1">
    <source>
        <dbReference type="Pfam" id="PF03372"/>
    </source>
</evidence>
<reference evidence="2" key="1">
    <citation type="journal article" date="2025" name="Foods">
        <title>Unveiling the Microbial Signatures of Arabica Coffee Cherries: Insights into Ripeness Specific Diversity, Functional Traits, and Implications for Quality and Safety.</title>
        <authorList>
            <consortium name="RefSeq"/>
            <person name="Tenea G.N."/>
            <person name="Cifuentes V."/>
            <person name="Reyes P."/>
            <person name="Cevallos-Vallejos M."/>
        </authorList>
    </citation>
    <scope>NUCLEOTIDE SEQUENCE [LARGE SCALE GENOMIC DNA]</scope>
</reference>
<evidence type="ECO:0000313" key="2">
    <source>
        <dbReference type="Proteomes" id="UP001652660"/>
    </source>
</evidence>
<proteinExistence type="predicted"/>
<accession>A0ABM4U725</accession>
<dbReference type="GeneID" id="140005853"/>